<evidence type="ECO:0000256" key="1">
    <source>
        <dbReference type="SAM" id="MobiDB-lite"/>
    </source>
</evidence>
<reference evidence="2 3" key="1">
    <citation type="submission" date="2009-11" db="EMBL/GenBank/DDBJ databases">
        <title>Annotation of Allomyces macrogynus ATCC 38327.</title>
        <authorList>
            <consortium name="The Broad Institute Genome Sequencing Platform"/>
            <person name="Russ C."/>
            <person name="Cuomo C."/>
            <person name="Burger G."/>
            <person name="Gray M.W."/>
            <person name="Holland P.W.H."/>
            <person name="King N."/>
            <person name="Lang F.B.F."/>
            <person name="Roger A.J."/>
            <person name="Ruiz-Trillo I."/>
            <person name="Young S.K."/>
            <person name="Zeng Q."/>
            <person name="Gargeya S."/>
            <person name="Fitzgerald M."/>
            <person name="Haas B."/>
            <person name="Abouelleil A."/>
            <person name="Alvarado L."/>
            <person name="Arachchi H.M."/>
            <person name="Berlin A."/>
            <person name="Chapman S.B."/>
            <person name="Gearin G."/>
            <person name="Goldberg J."/>
            <person name="Griggs A."/>
            <person name="Gujja S."/>
            <person name="Hansen M."/>
            <person name="Heiman D."/>
            <person name="Howarth C."/>
            <person name="Larimer J."/>
            <person name="Lui A."/>
            <person name="MacDonald P.J.P."/>
            <person name="McCowen C."/>
            <person name="Montmayeur A."/>
            <person name="Murphy C."/>
            <person name="Neiman D."/>
            <person name="Pearson M."/>
            <person name="Priest M."/>
            <person name="Roberts A."/>
            <person name="Saif S."/>
            <person name="Shea T."/>
            <person name="Sisk P."/>
            <person name="Stolte C."/>
            <person name="Sykes S."/>
            <person name="Wortman J."/>
            <person name="Nusbaum C."/>
            <person name="Birren B."/>
        </authorList>
    </citation>
    <scope>NUCLEOTIDE SEQUENCE [LARGE SCALE GENOMIC DNA]</scope>
    <source>
        <strain evidence="2 3">ATCC 38327</strain>
    </source>
</reference>
<dbReference type="Proteomes" id="UP000054350">
    <property type="component" value="Unassembled WGS sequence"/>
</dbReference>
<accession>A0A0L0T9E9</accession>
<reference evidence="3" key="2">
    <citation type="submission" date="2009-11" db="EMBL/GenBank/DDBJ databases">
        <title>The Genome Sequence of Allomyces macrogynus strain ATCC 38327.</title>
        <authorList>
            <consortium name="The Broad Institute Genome Sequencing Platform"/>
            <person name="Russ C."/>
            <person name="Cuomo C."/>
            <person name="Shea T."/>
            <person name="Young S.K."/>
            <person name="Zeng Q."/>
            <person name="Koehrsen M."/>
            <person name="Haas B."/>
            <person name="Borodovsky M."/>
            <person name="Guigo R."/>
            <person name="Alvarado L."/>
            <person name="Berlin A."/>
            <person name="Borenstein D."/>
            <person name="Chen Z."/>
            <person name="Engels R."/>
            <person name="Freedman E."/>
            <person name="Gellesch M."/>
            <person name="Goldberg J."/>
            <person name="Griggs A."/>
            <person name="Gujja S."/>
            <person name="Heiman D."/>
            <person name="Hepburn T."/>
            <person name="Howarth C."/>
            <person name="Jen D."/>
            <person name="Larson L."/>
            <person name="Lewis B."/>
            <person name="Mehta T."/>
            <person name="Park D."/>
            <person name="Pearson M."/>
            <person name="Roberts A."/>
            <person name="Saif S."/>
            <person name="Shenoy N."/>
            <person name="Sisk P."/>
            <person name="Stolte C."/>
            <person name="Sykes S."/>
            <person name="Walk T."/>
            <person name="White J."/>
            <person name="Yandava C."/>
            <person name="Burger G."/>
            <person name="Gray M.W."/>
            <person name="Holland P.W.H."/>
            <person name="King N."/>
            <person name="Lang F.B.F."/>
            <person name="Roger A.J."/>
            <person name="Ruiz-Trillo I."/>
            <person name="Lander E."/>
            <person name="Nusbaum C."/>
        </authorList>
    </citation>
    <scope>NUCLEOTIDE SEQUENCE [LARGE SCALE GENOMIC DNA]</scope>
    <source>
        <strain evidence="3">ATCC 38327</strain>
    </source>
</reference>
<feature type="region of interest" description="Disordered" evidence="1">
    <location>
        <begin position="1"/>
        <end position="21"/>
    </location>
</feature>
<dbReference type="EMBL" id="GG745371">
    <property type="protein sequence ID" value="KNE71346.1"/>
    <property type="molecule type" value="Genomic_DNA"/>
</dbReference>
<organism evidence="2 3">
    <name type="scientific">Allomyces macrogynus (strain ATCC 38327)</name>
    <name type="common">Allomyces javanicus var. macrogynus</name>
    <dbReference type="NCBI Taxonomy" id="578462"/>
    <lineage>
        <taxon>Eukaryota</taxon>
        <taxon>Fungi</taxon>
        <taxon>Fungi incertae sedis</taxon>
        <taxon>Blastocladiomycota</taxon>
        <taxon>Blastocladiomycetes</taxon>
        <taxon>Blastocladiales</taxon>
        <taxon>Blastocladiaceae</taxon>
        <taxon>Allomyces</taxon>
    </lineage>
</organism>
<dbReference type="VEuPathDB" id="FungiDB:AMAG_20338"/>
<evidence type="ECO:0000313" key="3">
    <source>
        <dbReference type="Proteomes" id="UP000054350"/>
    </source>
</evidence>
<feature type="region of interest" description="Disordered" evidence="1">
    <location>
        <begin position="430"/>
        <end position="451"/>
    </location>
</feature>
<keyword evidence="3" id="KW-1185">Reference proteome</keyword>
<proteinExistence type="predicted"/>
<gene>
    <name evidence="2" type="ORF">AMAG_20338</name>
</gene>
<protein>
    <submittedName>
        <fullName evidence="2">Uncharacterized protein</fullName>
    </submittedName>
</protein>
<sequence>MRDLAPAAPAPPTVSPVHRFGNGPRILASAFGTNPNDIGLTLVRSSTAAASVEAPPTAAATSPTASTRHLVIRPSPSVVSHLTTQLDPNGTVPRHRPGKRSATARVPILRQVWEMAIASNWRAWSMRVPETTTAKPTGDPLVTDRIPMSWLVRCGFVNELVRRFLLVVTPIGYLVLDSWSIYAVCHGPNAANGVMGAGRTAFGFTPMGISFRFWVMYSTLAQLLLTAQEMLGLAVLARHAPKFHSIHEAIMARTQLVRAWRLCQCAIPFLILMPVVVSRLPSDFFMAAVHAFLMRGYLGWRLALLQALFKLVLHNPALRRTLAGRTAGVTTVASLRRANVGNASAAITPTMSRAASANPVSNGASMAAVVGSAASVIPDPAKSATTAPRAAAVLAAADWTRSLARPGTAHHDVSADEDDENAPAVVTLTVPAPGTTIPDSDSESDSDPRDAPPAAIVRVQAIFEENRLNSLARRRSSGTLRRPGSTSSANALAPIFGGGMSAADLFLTMDSHHTHGTRDLHLPPHAVGGEGETHPVHSTVGRWTPTVPEAKDLGVPMFIVGTLPVPRSLAVPSSPLHPAHAVSCEAVSGSRDAVAGSSVGVSHEAVAGSAIGSHDSLARSYTAARDPPPSRSAAVPVVSLQAGGGSGLLSPPGANLGPSVSADSDLVCPSNAGASGGGGVPAVNFGV</sequence>
<evidence type="ECO:0000313" key="2">
    <source>
        <dbReference type="EMBL" id="KNE71346.1"/>
    </source>
</evidence>
<dbReference type="AlphaFoldDB" id="A0A0L0T9E9"/>
<name>A0A0L0T9E9_ALLM3</name>